<evidence type="ECO:0000256" key="2">
    <source>
        <dbReference type="SAM" id="MobiDB-lite"/>
    </source>
</evidence>
<keyword evidence="1" id="KW-0479">Metal-binding</keyword>
<name>A0ABU6YQ10_9FABA</name>
<feature type="domain" description="CCHC-type" evidence="3">
    <location>
        <begin position="91"/>
        <end position="106"/>
    </location>
</feature>
<gene>
    <name evidence="4" type="ORF">PIB30_083905</name>
</gene>
<evidence type="ECO:0000313" key="4">
    <source>
        <dbReference type="EMBL" id="MED6212500.1"/>
    </source>
</evidence>
<protein>
    <recommendedName>
        <fullName evidence="3">CCHC-type domain-containing protein</fullName>
    </recommendedName>
</protein>
<evidence type="ECO:0000256" key="1">
    <source>
        <dbReference type="PROSITE-ProRule" id="PRU00047"/>
    </source>
</evidence>
<reference evidence="4 5" key="1">
    <citation type="journal article" date="2023" name="Plants (Basel)">
        <title>Bridging the Gap: Combining Genomics and Transcriptomics Approaches to Understand Stylosanthes scabra, an Orphan Legume from the Brazilian Caatinga.</title>
        <authorList>
            <person name="Ferreira-Neto J.R.C."/>
            <person name="da Silva M.D."/>
            <person name="Binneck E."/>
            <person name="de Melo N.F."/>
            <person name="da Silva R.H."/>
            <person name="de Melo A.L.T.M."/>
            <person name="Pandolfi V."/>
            <person name="Bustamante F.O."/>
            <person name="Brasileiro-Vidal A.C."/>
            <person name="Benko-Iseppon A.M."/>
        </authorList>
    </citation>
    <scope>NUCLEOTIDE SEQUENCE [LARGE SCALE GENOMIC DNA]</scope>
    <source>
        <tissue evidence="4">Leaves</tissue>
    </source>
</reference>
<evidence type="ECO:0000313" key="5">
    <source>
        <dbReference type="Proteomes" id="UP001341840"/>
    </source>
</evidence>
<proteinExistence type="predicted"/>
<keyword evidence="1" id="KW-0862">Zinc</keyword>
<feature type="region of interest" description="Disordered" evidence="2">
    <location>
        <begin position="49"/>
        <end position="81"/>
    </location>
</feature>
<dbReference type="PROSITE" id="PS50158">
    <property type="entry name" value="ZF_CCHC"/>
    <property type="match status" value="1"/>
</dbReference>
<dbReference type="EMBL" id="JASCZI010242999">
    <property type="protein sequence ID" value="MED6212500.1"/>
    <property type="molecule type" value="Genomic_DNA"/>
</dbReference>
<comment type="caution">
    <text evidence="4">The sequence shown here is derived from an EMBL/GenBank/DDBJ whole genome shotgun (WGS) entry which is preliminary data.</text>
</comment>
<sequence length="139" mass="15768">MENMENEASFSSWISQATLLFNRGVFVRWLKKLLLCTVKRLLVRSDNTLSESVGGKKSPPWRGVQDPRKVRTKGCGRAEEGGQKRKRVVHCSICNKTGHNCRNCPEKEKRSLQDALDDDDAYATLDPENLCDEPMPEES</sequence>
<dbReference type="Gene3D" id="4.10.60.10">
    <property type="entry name" value="Zinc finger, CCHC-type"/>
    <property type="match status" value="1"/>
</dbReference>
<accession>A0ABU6YQ10</accession>
<evidence type="ECO:0000259" key="3">
    <source>
        <dbReference type="PROSITE" id="PS50158"/>
    </source>
</evidence>
<organism evidence="4 5">
    <name type="scientific">Stylosanthes scabra</name>
    <dbReference type="NCBI Taxonomy" id="79078"/>
    <lineage>
        <taxon>Eukaryota</taxon>
        <taxon>Viridiplantae</taxon>
        <taxon>Streptophyta</taxon>
        <taxon>Embryophyta</taxon>
        <taxon>Tracheophyta</taxon>
        <taxon>Spermatophyta</taxon>
        <taxon>Magnoliopsida</taxon>
        <taxon>eudicotyledons</taxon>
        <taxon>Gunneridae</taxon>
        <taxon>Pentapetalae</taxon>
        <taxon>rosids</taxon>
        <taxon>fabids</taxon>
        <taxon>Fabales</taxon>
        <taxon>Fabaceae</taxon>
        <taxon>Papilionoideae</taxon>
        <taxon>50 kb inversion clade</taxon>
        <taxon>dalbergioids sensu lato</taxon>
        <taxon>Dalbergieae</taxon>
        <taxon>Pterocarpus clade</taxon>
        <taxon>Stylosanthes</taxon>
    </lineage>
</organism>
<dbReference type="InterPro" id="IPR001878">
    <property type="entry name" value="Znf_CCHC"/>
</dbReference>
<keyword evidence="5" id="KW-1185">Reference proteome</keyword>
<keyword evidence="1" id="KW-0863">Zinc-finger</keyword>
<dbReference type="Proteomes" id="UP001341840">
    <property type="component" value="Unassembled WGS sequence"/>
</dbReference>